<gene>
    <name evidence="3" type="ordered locus">Oant_1481</name>
</gene>
<reference evidence="3 4" key="1">
    <citation type="journal article" date="2011" name="J. Bacteriol.">
        <title>Genome of Ochrobactrum anthropi ATCC 49188 T, a versatile opportunistic pathogen and symbiont of several eukaryotic hosts.</title>
        <authorList>
            <person name="Chain P.S."/>
            <person name="Lang D.M."/>
            <person name="Comerci D.J."/>
            <person name="Malfatti S.A."/>
            <person name="Vergez L.M."/>
            <person name="Shin M."/>
            <person name="Ugalde R.A."/>
            <person name="Garcia E."/>
            <person name="Tolmasky M.E."/>
        </authorList>
    </citation>
    <scope>NUCLEOTIDE SEQUENCE [LARGE SCALE GENOMIC DNA]</scope>
    <source>
        <strain evidence="4">ATCC 49188 / DSM 6882 / CCUG 24695 / JCM 21032 / LMG 3331 / NBRC 15819 / NCTC 12168 / Alc 37</strain>
    </source>
</reference>
<sequence>MTASDDHRHVSNEDYGARIGILSQRTTNLESQFADLRRDINHQMNGVNSAVVNLSGKLEERFQALAASLAERSRPQWQAVGVALTFAAMIGALAYWPIREATKDLKDGLSAMSQRIVTRQELEMFMQRTNENTDRNEARIEKVDDKLIPRSEFELGMKAMEQRLEFQQKLIDQNSEEIGRSRTARPIDPG</sequence>
<feature type="region of interest" description="Disordered" evidence="1">
    <location>
        <begin position="171"/>
        <end position="190"/>
    </location>
</feature>
<dbReference type="Proteomes" id="UP000002301">
    <property type="component" value="Chromosome 1"/>
</dbReference>
<evidence type="ECO:0000256" key="1">
    <source>
        <dbReference type="SAM" id="MobiDB-lite"/>
    </source>
</evidence>
<dbReference type="KEGG" id="oan:Oant_1481"/>
<dbReference type="PATRIC" id="fig|439375.7.peg.1552"/>
<keyword evidence="2" id="KW-0812">Transmembrane</keyword>
<dbReference type="HOGENOM" id="CLU_1426683_0_0_5"/>
<name>A6WYZ4_BRUA4</name>
<dbReference type="RefSeq" id="WP_012091536.1">
    <property type="nucleotide sequence ID" value="NC_009667.1"/>
</dbReference>
<protein>
    <submittedName>
        <fullName evidence="3">Uncharacterized protein</fullName>
    </submittedName>
</protein>
<dbReference type="EMBL" id="CP000758">
    <property type="protein sequence ID" value="ABS14198.1"/>
    <property type="molecule type" value="Genomic_DNA"/>
</dbReference>
<dbReference type="AlphaFoldDB" id="A6WYZ4"/>
<evidence type="ECO:0000313" key="4">
    <source>
        <dbReference type="Proteomes" id="UP000002301"/>
    </source>
</evidence>
<keyword evidence="2" id="KW-1133">Transmembrane helix</keyword>
<evidence type="ECO:0000313" key="3">
    <source>
        <dbReference type="EMBL" id="ABS14198.1"/>
    </source>
</evidence>
<dbReference type="STRING" id="439375.Oant_1481"/>
<accession>A6WYZ4</accession>
<feature type="transmembrane region" description="Helical" evidence="2">
    <location>
        <begin position="77"/>
        <end position="96"/>
    </location>
</feature>
<organism evidence="3 4">
    <name type="scientific">Brucella anthropi (strain ATCC 49188 / DSM 6882 / CCUG 24695 / JCM 21032 / LMG 3331 / NBRC 15819 / NCTC 12168 / Alc 37)</name>
    <name type="common">Ochrobactrum anthropi</name>
    <dbReference type="NCBI Taxonomy" id="439375"/>
    <lineage>
        <taxon>Bacteria</taxon>
        <taxon>Pseudomonadati</taxon>
        <taxon>Pseudomonadota</taxon>
        <taxon>Alphaproteobacteria</taxon>
        <taxon>Hyphomicrobiales</taxon>
        <taxon>Brucellaceae</taxon>
        <taxon>Brucella/Ochrobactrum group</taxon>
        <taxon>Brucella</taxon>
    </lineage>
</organism>
<evidence type="ECO:0000256" key="2">
    <source>
        <dbReference type="SAM" id="Phobius"/>
    </source>
</evidence>
<proteinExistence type="predicted"/>
<keyword evidence="2" id="KW-0472">Membrane</keyword>
<keyword evidence="4" id="KW-1185">Reference proteome</keyword>